<keyword evidence="3 6" id="KW-0808">Transferase</keyword>
<dbReference type="GO" id="GO:0016757">
    <property type="term" value="F:glycosyltransferase activity"/>
    <property type="evidence" value="ECO:0007669"/>
    <property type="project" value="UniProtKB-KW"/>
</dbReference>
<evidence type="ECO:0000259" key="4">
    <source>
        <dbReference type="Pfam" id="PF00535"/>
    </source>
</evidence>
<evidence type="ECO:0000256" key="2">
    <source>
        <dbReference type="ARBA" id="ARBA00022676"/>
    </source>
</evidence>
<dbReference type="InterPro" id="IPR029044">
    <property type="entry name" value="Nucleotide-diphossugar_trans"/>
</dbReference>
<dbReference type="PANTHER" id="PTHR43179">
    <property type="entry name" value="RHAMNOSYLTRANSFERASE WBBL"/>
    <property type="match status" value="1"/>
</dbReference>
<evidence type="ECO:0000256" key="1">
    <source>
        <dbReference type="ARBA" id="ARBA00006739"/>
    </source>
</evidence>
<comment type="similarity">
    <text evidence="1">Belongs to the glycosyltransferase 2 family.</text>
</comment>
<protein>
    <submittedName>
        <fullName evidence="6">GT2 family glycosyltransferase</fullName>
    </submittedName>
</protein>
<dbReference type="PANTHER" id="PTHR43179:SF12">
    <property type="entry name" value="GALACTOFURANOSYLTRANSFERASE GLFT2"/>
    <property type="match status" value="1"/>
</dbReference>
<proteinExistence type="inferred from homology"/>
<dbReference type="SUPFAM" id="SSF53448">
    <property type="entry name" value="Nucleotide-diphospho-sugar transferases"/>
    <property type="match status" value="1"/>
</dbReference>
<organism evidence="6 7">
    <name type="scientific">Salipiger aestuarii</name>
    <dbReference type="NCBI Taxonomy" id="568098"/>
    <lineage>
        <taxon>Bacteria</taxon>
        <taxon>Pseudomonadati</taxon>
        <taxon>Pseudomonadota</taxon>
        <taxon>Alphaproteobacteria</taxon>
        <taxon>Rhodobacterales</taxon>
        <taxon>Roseobacteraceae</taxon>
        <taxon>Salipiger</taxon>
    </lineage>
</organism>
<dbReference type="RefSeq" id="WP_111550312.1">
    <property type="nucleotide sequence ID" value="NZ_LIQE01000020.1"/>
</dbReference>
<evidence type="ECO:0000259" key="5">
    <source>
        <dbReference type="Pfam" id="PF02709"/>
    </source>
</evidence>
<reference evidence="6 7" key="1">
    <citation type="submission" date="2018-06" db="EMBL/GenBank/DDBJ databases">
        <title>Genomic Encyclopedia of Archaeal and Bacterial Type Strains, Phase II (KMG-II): from individual species to whole genera.</title>
        <authorList>
            <person name="Goeker M."/>
        </authorList>
    </citation>
    <scope>NUCLEOTIDE SEQUENCE [LARGE SCALE GENOMIC DNA]</scope>
    <source>
        <strain evidence="6 7">DSM 22011</strain>
    </source>
</reference>
<dbReference type="InterPro" id="IPR027791">
    <property type="entry name" value="Galactosyl_T_C"/>
</dbReference>
<dbReference type="Pfam" id="PF00535">
    <property type="entry name" value="Glycos_transf_2"/>
    <property type="match status" value="1"/>
</dbReference>
<dbReference type="InterPro" id="IPR001173">
    <property type="entry name" value="Glyco_trans_2-like"/>
</dbReference>
<dbReference type="Gene3D" id="3.90.550.10">
    <property type="entry name" value="Spore Coat Polysaccharide Biosynthesis Protein SpsA, Chain A"/>
    <property type="match status" value="1"/>
</dbReference>
<dbReference type="Proteomes" id="UP000249165">
    <property type="component" value="Unassembled WGS sequence"/>
</dbReference>
<feature type="domain" description="Glycosyltransferase 2-like" evidence="4">
    <location>
        <begin position="61"/>
        <end position="105"/>
    </location>
</feature>
<name>A0A327Y8T4_9RHOB</name>
<dbReference type="AlphaFoldDB" id="A0A327Y8T4"/>
<evidence type="ECO:0000313" key="6">
    <source>
        <dbReference type="EMBL" id="RAK17224.1"/>
    </source>
</evidence>
<feature type="domain" description="Galactosyltransferase C-terminal" evidence="5">
    <location>
        <begin position="156"/>
        <end position="217"/>
    </location>
</feature>
<dbReference type="Pfam" id="PF02709">
    <property type="entry name" value="Glyco_transf_7C"/>
    <property type="match status" value="1"/>
</dbReference>
<dbReference type="OrthoDB" id="6653642at2"/>
<evidence type="ECO:0000313" key="7">
    <source>
        <dbReference type="Proteomes" id="UP000249165"/>
    </source>
</evidence>
<keyword evidence="2" id="KW-0328">Glycosyltransferase</keyword>
<sequence length="324" mass="35836">MRDVSALTIARGRHDHLCNVILGLAGQTRPPRELVIGVMQPDPYADLPETPFPVRQIIVQRDDGELPLAAARNAVANAAKAEVLAFVDVDCIPHPDLIRDVATACGPGQGLVMGEVAYLPAGATETGLDFTRFDQIGVRHSDRQAPPPEGLRPCPDYRCFWSLNFAMHRDDWARTGGFDEGYYGYGGEDTDFGRDLDARGIDIWWMKGAKVYHQYHDHCMPPIHHVASVLRNADHFASRWGHRTMGHWLHGFHLMGLIDNAPEGLTILRDPDEADFALCRQTGDMPYANTRRVIDHLERAVGTEAGRRASAERSAAAFTAIAAE</sequence>
<comment type="caution">
    <text evidence="6">The sequence shown here is derived from an EMBL/GenBank/DDBJ whole genome shotgun (WGS) entry which is preliminary data.</text>
</comment>
<evidence type="ECO:0000256" key="3">
    <source>
        <dbReference type="ARBA" id="ARBA00022679"/>
    </source>
</evidence>
<keyword evidence="7" id="KW-1185">Reference proteome</keyword>
<accession>A0A327Y8T4</accession>
<gene>
    <name evidence="6" type="ORF">ATI53_101522</name>
</gene>
<dbReference type="EMBL" id="QLMG01000015">
    <property type="protein sequence ID" value="RAK17224.1"/>
    <property type="molecule type" value="Genomic_DNA"/>
</dbReference>